<comment type="caution">
    <text evidence="17">The sequence shown here is derived from an EMBL/GenBank/DDBJ whole genome shotgun (WGS) entry which is preliminary data.</text>
</comment>
<evidence type="ECO:0000256" key="3">
    <source>
        <dbReference type="ARBA" id="ARBA00012668"/>
    </source>
</evidence>
<keyword evidence="11 15" id="KW-0472">Membrane</keyword>
<dbReference type="Pfam" id="PF08022">
    <property type="entry name" value="FAD_binding_8"/>
    <property type="match status" value="1"/>
</dbReference>
<feature type="compositionally biased region" description="Basic and acidic residues" evidence="14">
    <location>
        <begin position="568"/>
        <end position="580"/>
    </location>
</feature>
<dbReference type="InterPro" id="IPR017938">
    <property type="entry name" value="Riboflavin_synthase-like_b-brl"/>
</dbReference>
<keyword evidence="8 15" id="KW-1133">Transmembrane helix</keyword>
<dbReference type="GO" id="GO:0005886">
    <property type="term" value="C:plasma membrane"/>
    <property type="evidence" value="ECO:0007669"/>
    <property type="project" value="UniProtKB-SubCell"/>
</dbReference>
<evidence type="ECO:0000259" key="16">
    <source>
        <dbReference type="PROSITE" id="PS51384"/>
    </source>
</evidence>
<dbReference type="AlphaFoldDB" id="A0A8H5G268"/>
<feature type="transmembrane region" description="Helical" evidence="15">
    <location>
        <begin position="218"/>
        <end position="237"/>
    </location>
</feature>
<keyword evidence="7" id="KW-0249">Electron transport</keyword>
<dbReference type="SUPFAM" id="SSF63380">
    <property type="entry name" value="Riboflavin synthase domain-like"/>
    <property type="match status" value="1"/>
</dbReference>
<evidence type="ECO:0000256" key="12">
    <source>
        <dbReference type="ARBA" id="ARBA00023180"/>
    </source>
</evidence>
<dbReference type="EC" id="1.16.1.9" evidence="3"/>
<protein>
    <recommendedName>
        <fullName evidence="3">ferric-chelate reductase (NADPH)</fullName>
        <ecNumber evidence="3">1.16.1.9</ecNumber>
    </recommendedName>
</protein>
<organism evidence="17 18">
    <name type="scientific">Leucocoprinus leucothites</name>
    <dbReference type="NCBI Taxonomy" id="201217"/>
    <lineage>
        <taxon>Eukaryota</taxon>
        <taxon>Fungi</taxon>
        <taxon>Dikarya</taxon>
        <taxon>Basidiomycota</taxon>
        <taxon>Agaricomycotina</taxon>
        <taxon>Agaricomycetes</taxon>
        <taxon>Agaricomycetidae</taxon>
        <taxon>Agaricales</taxon>
        <taxon>Agaricineae</taxon>
        <taxon>Agaricaceae</taxon>
        <taxon>Leucocoprinus</taxon>
    </lineage>
</organism>
<evidence type="ECO:0000256" key="10">
    <source>
        <dbReference type="ARBA" id="ARBA00023065"/>
    </source>
</evidence>
<dbReference type="InterPro" id="IPR013121">
    <property type="entry name" value="Fe_red_NAD-bd_6"/>
</dbReference>
<dbReference type="SUPFAM" id="SSF52343">
    <property type="entry name" value="Ferredoxin reductase-like, C-terminal NADP-linked domain"/>
    <property type="match status" value="1"/>
</dbReference>
<dbReference type="Gene3D" id="3.40.50.80">
    <property type="entry name" value="Nucleotide-binding domain of ferredoxin-NADP reductase (FNR) module"/>
    <property type="match status" value="1"/>
</dbReference>
<keyword evidence="4" id="KW-0813">Transport</keyword>
<feature type="transmembrane region" description="Helical" evidence="15">
    <location>
        <begin position="48"/>
        <end position="71"/>
    </location>
</feature>
<comment type="similarity">
    <text evidence="2">Belongs to the ferric reductase (FRE) family.</text>
</comment>
<dbReference type="OrthoDB" id="17725at2759"/>
<evidence type="ECO:0000256" key="8">
    <source>
        <dbReference type="ARBA" id="ARBA00022989"/>
    </source>
</evidence>
<feature type="region of interest" description="Disordered" evidence="14">
    <location>
        <begin position="567"/>
        <end position="617"/>
    </location>
</feature>
<dbReference type="GO" id="GO:0015677">
    <property type="term" value="P:copper ion import"/>
    <property type="evidence" value="ECO:0007669"/>
    <property type="project" value="TreeGrafter"/>
</dbReference>
<evidence type="ECO:0000256" key="6">
    <source>
        <dbReference type="ARBA" id="ARBA00022692"/>
    </source>
</evidence>
<dbReference type="EMBL" id="JAACJO010000006">
    <property type="protein sequence ID" value="KAF5356913.1"/>
    <property type="molecule type" value="Genomic_DNA"/>
</dbReference>
<evidence type="ECO:0000256" key="13">
    <source>
        <dbReference type="ARBA" id="ARBA00048483"/>
    </source>
</evidence>
<dbReference type="GO" id="GO:0006826">
    <property type="term" value="P:iron ion transport"/>
    <property type="evidence" value="ECO:0007669"/>
    <property type="project" value="TreeGrafter"/>
</dbReference>
<dbReference type="InterPro" id="IPR013130">
    <property type="entry name" value="Fe3_Rdtase_TM_dom"/>
</dbReference>
<feature type="domain" description="FAD-binding FR-type" evidence="16">
    <location>
        <begin position="352"/>
        <end position="468"/>
    </location>
</feature>
<keyword evidence="12" id="KW-0325">Glycoprotein</keyword>
<evidence type="ECO:0000256" key="4">
    <source>
        <dbReference type="ARBA" id="ARBA00022448"/>
    </source>
</evidence>
<feature type="transmembrane region" description="Helical" evidence="15">
    <location>
        <begin position="175"/>
        <end position="197"/>
    </location>
</feature>
<accession>A0A8H5G268</accession>
<dbReference type="InterPro" id="IPR039261">
    <property type="entry name" value="FNR_nucleotide-bd"/>
</dbReference>
<evidence type="ECO:0000313" key="18">
    <source>
        <dbReference type="Proteomes" id="UP000559027"/>
    </source>
</evidence>
<evidence type="ECO:0000256" key="5">
    <source>
        <dbReference type="ARBA" id="ARBA00022475"/>
    </source>
</evidence>
<evidence type="ECO:0000256" key="7">
    <source>
        <dbReference type="ARBA" id="ARBA00022982"/>
    </source>
</evidence>
<dbReference type="CDD" id="cd06186">
    <property type="entry name" value="NOX_Duox_like_FAD_NADP"/>
    <property type="match status" value="1"/>
</dbReference>
<dbReference type="SFLD" id="SFLDS00052">
    <property type="entry name" value="Ferric_Reductase_Domain"/>
    <property type="match status" value="1"/>
</dbReference>
<keyword evidence="5" id="KW-1003">Cell membrane</keyword>
<keyword evidence="9" id="KW-0560">Oxidoreductase</keyword>
<comment type="catalytic activity">
    <reaction evidence="13">
        <text>2 a Fe(II)-siderophore + NADP(+) + H(+) = 2 a Fe(III)-siderophore + NADPH</text>
        <dbReference type="Rhea" id="RHEA:28795"/>
        <dbReference type="Rhea" id="RHEA-COMP:11342"/>
        <dbReference type="Rhea" id="RHEA-COMP:11344"/>
        <dbReference type="ChEBI" id="CHEBI:15378"/>
        <dbReference type="ChEBI" id="CHEBI:29033"/>
        <dbReference type="ChEBI" id="CHEBI:29034"/>
        <dbReference type="ChEBI" id="CHEBI:57783"/>
        <dbReference type="ChEBI" id="CHEBI:58349"/>
        <dbReference type="EC" id="1.16.1.9"/>
    </reaction>
</comment>
<dbReference type="PROSITE" id="PS51384">
    <property type="entry name" value="FAD_FR"/>
    <property type="match status" value="1"/>
</dbReference>
<dbReference type="PANTHER" id="PTHR32361:SF9">
    <property type="entry name" value="FERRIC REDUCTASE TRANSMEMBRANE COMPONENT 3-RELATED"/>
    <property type="match status" value="1"/>
</dbReference>
<dbReference type="Pfam" id="PF01794">
    <property type="entry name" value="Ferric_reduct"/>
    <property type="match status" value="1"/>
</dbReference>
<comment type="subcellular location">
    <subcellularLocation>
        <location evidence="1">Cell membrane</location>
        <topology evidence="1">Multi-pass membrane protein</topology>
    </subcellularLocation>
</comment>
<evidence type="ECO:0000313" key="17">
    <source>
        <dbReference type="EMBL" id="KAF5356913.1"/>
    </source>
</evidence>
<evidence type="ECO:0000256" key="2">
    <source>
        <dbReference type="ARBA" id="ARBA00006278"/>
    </source>
</evidence>
<feature type="transmembrane region" description="Helical" evidence="15">
    <location>
        <begin position="139"/>
        <end position="163"/>
    </location>
</feature>
<gene>
    <name evidence="17" type="ORF">D9756_006407</name>
</gene>
<dbReference type="Pfam" id="PF08030">
    <property type="entry name" value="NAD_binding_6"/>
    <property type="match status" value="1"/>
</dbReference>
<proteinExistence type="inferred from homology"/>
<keyword evidence="18" id="KW-1185">Reference proteome</keyword>
<dbReference type="InterPro" id="IPR017927">
    <property type="entry name" value="FAD-bd_FR_type"/>
</dbReference>
<dbReference type="Proteomes" id="UP000559027">
    <property type="component" value="Unassembled WGS sequence"/>
</dbReference>
<feature type="transmembrane region" description="Helical" evidence="15">
    <location>
        <begin position="284"/>
        <end position="302"/>
    </location>
</feature>
<evidence type="ECO:0000256" key="14">
    <source>
        <dbReference type="SAM" id="MobiDB-lite"/>
    </source>
</evidence>
<sequence>MAGPPPLSVTSHLPTAVDIYHIPVDPQAPNPDRTIRVAHAHTYPIHVWYFHVSLIFLATLANIIGLGLGYYRDRRRRQQSKRRALTDAIQTQGVEPSIRVEGLEQEETRGPINLWRTPCAALNTFRALSFRWTISVGQLYSWNIAEVVLTAVYAATCFTWVLVNTTSTDGVKFDPHYYANIAGTTAAIQFPLLVALGMKNNIISYLTGVGLDKQQQKLVFLHRIVARVMLVLIGLHAGGRIQLGLTGPIAITVPVIRAGPLAATALTLLSIISIRPIRDRAYEFFLIAHLVLGVICVLSVYFHAGSLYFGHFLWPAILLWGLDRALRLFRIALSTVAKDTTSSESASRTFGVHLFAAAKPRVEFLSADFILLTVPRPRFFYWRPGQSVYLSFPGVSVSPFEAHPFTIAAIPTYDNDPGSGNEVKSWTGELEFCMRVRSGLTKRLLPYIDGGKDFNVFLDGPYNSSPVLVGYDSVLLIAGGSGVGFTLPLFLDLLQRTKKDGPACRRLTFVWTVRHFDKISWIRSKLSSALRNPPPNIIINVHLFITGSAKTKVQNFNMTKEIQEVLGEDSKSAQDEKSVEDAVTSKVDDTLKKGAGSGSDSGSSGSTSPAPPGDRDFLALPIEIHQSRANFDELLKNEVALARDNMSVNVCGPRALASVVQTAVRYPRIADILRGGPIISLHVEASGSG</sequence>
<dbReference type="InterPro" id="IPR051410">
    <property type="entry name" value="Ferric/Cupric_Reductase"/>
</dbReference>
<name>A0A8H5G268_9AGAR</name>
<evidence type="ECO:0000256" key="11">
    <source>
        <dbReference type="ARBA" id="ARBA00023136"/>
    </source>
</evidence>
<dbReference type="GO" id="GO:0052851">
    <property type="term" value="F:ferric-chelate reductase (NADPH) activity"/>
    <property type="evidence" value="ECO:0007669"/>
    <property type="project" value="UniProtKB-EC"/>
</dbReference>
<dbReference type="GO" id="GO:0006879">
    <property type="term" value="P:intracellular iron ion homeostasis"/>
    <property type="evidence" value="ECO:0007669"/>
    <property type="project" value="TreeGrafter"/>
</dbReference>
<keyword evidence="6 15" id="KW-0812">Transmembrane</keyword>
<dbReference type="SFLD" id="SFLDG01168">
    <property type="entry name" value="Ferric_reductase_subgroup_(FRE"/>
    <property type="match status" value="1"/>
</dbReference>
<evidence type="ECO:0000256" key="9">
    <source>
        <dbReference type="ARBA" id="ARBA00023002"/>
    </source>
</evidence>
<keyword evidence="10" id="KW-0406">Ion transport</keyword>
<feature type="transmembrane region" description="Helical" evidence="15">
    <location>
        <begin position="249"/>
        <end position="272"/>
    </location>
</feature>
<reference evidence="17 18" key="1">
    <citation type="journal article" date="2020" name="ISME J.">
        <title>Uncovering the hidden diversity of litter-decomposition mechanisms in mushroom-forming fungi.</title>
        <authorList>
            <person name="Floudas D."/>
            <person name="Bentzer J."/>
            <person name="Ahren D."/>
            <person name="Johansson T."/>
            <person name="Persson P."/>
            <person name="Tunlid A."/>
        </authorList>
    </citation>
    <scope>NUCLEOTIDE SEQUENCE [LARGE SCALE GENOMIC DNA]</scope>
    <source>
        <strain evidence="17 18">CBS 146.42</strain>
    </source>
</reference>
<evidence type="ECO:0000256" key="1">
    <source>
        <dbReference type="ARBA" id="ARBA00004651"/>
    </source>
</evidence>
<evidence type="ECO:0000256" key="15">
    <source>
        <dbReference type="SAM" id="Phobius"/>
    </source>
</evidence>
<dbReference type="InterPro" id="IPR013112">
    <property type="entry name" value="FAD-bd_8"/>
</dbReference>
<dbReference type="PANTHER" id="PTHR32361">
    <property type="entry name" value="FERRIC/CUPRIC REDUCTASE TRANSMEMBRANE COMPONENT"/>
    <property type="match status" value="1"/>
</dbReference>
<feature type="compositionally biased region" description="Low complexity" evidence="14">
    <location>
        <begin position="598"/>
        <end position="608"/>
    </location>
</feature>